<dbReference type="Proteomes" id="UP000561681">
    <property type="component" value="Unassembled WGS sequence"/>
</dbReference>
<feature type="transmembrane region" description="Helical" evidence="1">
    <location>
        <begin position="186"/>
        <end position="212"/>
    </location>
</feature>
<dbReference type="RefSeq" id="WP_184165380.1">
    <property type="nucleotide sequence ID" value="NZ_JACHLD010000006.1"/>
</dbReference>
<accession>A0A7W7J0H6</accession>
<protein>
    <submittedName>
        <fullName evidence="3">GT2 family glycosyltransferase</fullName>
    </submittedName>
</protein>
<dbReference type="PANTHER" id="PTHR43685:SF2">
    <property type="entry name" value="GLYCOSYLTRANSFERASE 2-LIKE DOMAIN-CONTAINING PROTEIN"/>
    <property type="match status" value="1"/>
</dbReference>
<keyword evidence="1" id="KW-0812">Transmembrane</keyword>
<dbReference type="EMBL" id="JACHLD010000006">
    <property type="protein sequence ID" value="MBB4803638.1"/>
    <property type="molecule type" value="Genomic_DNA"/>
</dbReference>
<dbReference type="GO" id="GO:0016740">
    <property type="term" value="F:transferase activity"/>
    <property type="evidence" value="ECO:0007669"/>
    <property type="project" value="UniProtKB-KW"/>
</dbReference>
<organism evidence="3 4">
    <name type="scientific">Flavobacterium nitrogenifigens</name>
    <dbReference type="NCBI Taxonomy" id="1617283"/>
    <lineage>
        <taxon>Bacteria</taxon>
        <taxon>Pseudomonadati</taxon>
        <taxon>Bacteroidota</taxon>
        <taxon>Flavobacteriia</taxon>
        <taxon>Flavobacteriales</taxon>
        <taxon>Flavobacteriaceae</taxon>
        <taxon>Flavobacterium</taxon>
    </lineage>
</organism>
<sequence length="512" mass="60080">MIIVYHQNNTIVEVQFSEEIDVFANKSIAQNLFEIAEKYPEHLIVWCLLELKSNLNIDKLEIIFHNRRIMASYNLSQYSFLPDTIGYIDESLFVNVKKDVTYPTWKMSSDVGGIHASVLKALKNEIKADLDFEYFLHSMAKLAMINGLFCYSEPLLVKGFSTEVQKHNIDYFLLFRFVKHHYKTRWIFLLFLNLFLYEKKIAVFPLFASLFYKQRSINENALNTITFQSSKKIIDQKKIDIIIPTIGRKKYLYDFLKDLSRQTLQPKNVIIIEQNPDLDSISELDFINTENWPFCIKHQFINQAGACNARNLALEKVENEWVFMADDDIRIQDDFLEKAFDFIKTEGVEQVTFGCYEVNYPENKKEEQIIQWDGFGSGCSIVKTKNIKGIFYNMSFEFGYGEDNDFGAQLRNAGFNIIYSPKPEIVHLKAPVGGFRTKPVLAWHRDTIQPKPSPTVMLYKISNLKKQQLNGYKTVLFFKFYKHQKIKNPIKYLSSFRKQWESSLFWAEKLKQ</sequence>
<keyword evidence="3" id="KW-0808">Transferase</keyword>
<feature type="domain" description="Glycosyltransferase 2-like" evidence="2">
    <location>
        <begin position="241"/>
        <end position="385"/>
    </location>
</feature>
<keyword evidence="4" id="KW-1185">Reference proteome</keyword>
<evidence type="ECO:0000259" key="2">
    <source>
        <dbReference type="Pfam" id="PF00535"/>
    </source>
</evidence>
<dbReference type="AlphaFoldDB" id="A0A7W7J0H6"/>
<gene>
    <name evidence="3" type="ORF">HNP37_003713</name>
</gene>
<reference evidence="3 4" key="1">
    <citation type="submission" date="2020-08" db="EMBL/GenBank/DDBJ databases">
        <title>Functional genomics of gut bacteria from endangered species of beetles.</title>
        <authorList>
            <person name="Carlos-Shanley C."/>
        </authorList>
    </citation>
    <scope>NUCLEOTIDE SEQUENCE [LARGE SCALE GENOMIC DNA]</scope>
    <source>
        <strain evidence="3 4">S00142</strain>
    </source>
</reference>
<dbReference type="CDD" id="cd00761">
    <property type="entry name" value="Glyco_tranf_GTA_type"/>
    <property type="match status" value="1"/>
</dbReference>
<evidence type="ECO:0000256" key="1">
    <source>
        <dbReference type="SAM" id="Phobius"/>
    </source>
</evidence>
<proteinExistence type="predicted"/>
<evidence type="ECO:0000313" key="3">
    <source>
        <dbReference type="EMBL" id="MBB4803638.1"/>
    </source>
</evidence>
<keyword evidence="1" id="KW-1133">Transmembrane helix</keyword>
<dbReference type="PANTHER" id="PTHR43685">
    <property type="entry name" value="GLYCOSYLTRANSFERASE"/>
    <property type="match status" value="1"/>
</dbReference>
<dbReference type="InterPro" id="IPR029044">
    <property type="entry name" value="Nucleotide-diphossugar_trans"/>
</dbReference>
<dbReference type="Gene3D" id="3.90.550.10">
    <property type="entry name" value="Spore Coat Polysaccharide Biosynthesis Protein SpsA, Chain A"/>
    <property type="match status" value="1"/>
</dbReference>
<dbReference type="Pfam" id="PF00535">
    <property type="entry name" value="Glycos_transf_2"/>
    <property type="match status" value="1"/>
</dbReference>
<dbReference type="InterPro" id="IPR001173">
    <property type="entry name" value="Glyco_trans_2-like"/>
</dbReference>
<dbReference type="SUPFAM" id="SSF53448">
    <property type="entry name" value="Nucleotide-diphospho-sugar transferases"/>
    <property type="match status" value="1"/>
</dbReference>
<dbReference type="InterPro" id="IPR050834">
    <property type="entry name" value="Glycosyltransf_2"/>
</dbReference>
<evidence type="ECO:0000313" key="4">
    <source>
        <dbReference type="Proteomes" id="UP000561681"/>
    </source>
</evidence>
<name>A0A7W7J0H6_9FLAO</name>
<keyword evidence="1" id="KW-0472">Membrane</keyword>
<comment type="caution">
    <text evidence="3">The sequence shown here is derived from an EMBL/GenBank/DDBJ whole genome shotgun (WGS) entry which is preliminary data.</text>
</comment>